<dbReference type="RefSeq" id="WP_106541877.1">
    <property type="nucleotide sequence ID" value="NZ_BLAU01000001.1"/>
</dbReference>
<name>A0A2P8CDS3_9BACT</name>
<dbReference type="Proteomes" id="UP000240621">
    <property type="component" value="Unassembled WGS sequence"/>
</dbReference>
<dbReference type="EMBL" id="PYGC01000004">
    <property type="protein sequence ID" value="PSK83072.1"/>
    <property type="molecule type" value="Genomic_DNA"/>
</dbReference>
<accession>A0A2P8CDS3</accession>
<organism evidence="2 3">
    <name type="scientific">Prolixibacter denitrificans</name>
    <dbReference type="NCBI Taxonomy" id="1541063"/>
    <lineage>
        <taxon>Bacteria</taxon>
        <taxon>Pseudomonadati</taxon>
        <taxon>Bacteroidota</taxon>
        <taxon>Bacteroidia</taxon>
        <taxon>Marinilabiliales</taxon>
        <taxon>Prolixibacteraceae</taxon>
        <taxon>Prolixibacter</taxon>
    </lineage>
</organism>
<evidence type="ECO:0000313" key="1">
    <source>
        <dbReference type="EMBL" id="GET22043.1"/>
    </source>
</evidence>
<reference evidence="1 4" key="2">
    <citation type="submission" date="2019-10" db="EMBL/GenBank/DDBJ databases">
        <title>Prolixibacter strains distinguished by the presence of nitrate reductase genes were adept at nitrate-dependent anaerobic corrosion of metallic iron and carbon steel.</title>
        <authorList>
            <person name="Iino T."/>
            <person name="Shono N."/>
            <person name="Ito K."/>
            <person name="Nakamura R."/>
            <person name="Sueoka K."/>
            <person name="Harayama S."/>
            <person name="Ohkuma M."/>
        </authorList>
    </citation>
    <scope>NUCLEOTIDE SEQUENCE [LARGE SCALE GENOMIC DNA]</scope>
    <source>
        <strain evidence="1 4">MIC1-1</strain>
    </source>
</reference>
<dbReference type="Pfam" id="PF19775">
    <property type="entry name" value="DUF6261"/>
    <property type="match status" value="1"/>
</dbReference>
<gene>
    <name evidence="2" type="ORF">CLV93_1042</name>
    <name evidence="1" type="ORF">JCM18694_22890</name>
</gene>
<comment type="caution">
    <text evidence="2">The sequence shown here is derived from an EMBL/GenBank/DDBJ whole genome shotgun (WGS) entry which is preliminary data.</text>
</comment>
<dbReference type="OrthoDB" id="9889988at2"/>
<evidence type="ECO:0000313" key="3">
    <source>
        <dbReference type="Proteomes" id="UP000240621"/>
    </source>
</evidence>
<dbReference type="EMBL" id="BLAU01000001">
    <property type="protein sequence ID" value="GET22043.1"/>
    <property type="molecule type" value="Genomic_DNA"/>
</dbReference>
<dbReference type="Proteomes" id="UP000396862">
    <property type="component" value="Unassembled WGS sequence"/>
</dbReference>
<keyword evidence="4" id="KW-1185">Reference proteome</keyword>
<dbReference type="InterPro" id="IPR046228">
    <property type="entry name" value="DUF6261"/>
</dbReference>
<proteinExistence type="predicted"/>
<protein>
    <submittedName>
        <fullName evidence="2">Uncharacterized protein</fullName>
    </submittedName>
</protein>
<evidence type="ECO:0000313" key="4">
    <source>
        <dbReference type="Proteomes" id="UP000396862"/>
    </source>
</evidence>
<reference evidence="2 3" key="1">
    <citation type="submission" date="2018-03" db="EMBL/GenBank/DDBJ databases">
        <title>Genomic Encyclopedia of Archaeal and Bacterial Type Strains, Phase II (KMG-II): from individual species to whole genera.</title>
        <authorList>
            <person name="Goeker M."/>
        </authorList>
    </citation>
    <scope>NUCLEOTIDE SEQUENCE [LARGE SCALE GENOMIC DNA]</scope>
    <source>
        <strain evidence="2 3">DSM 27267</strain>
    </source>
</reference>
<dbReference type="AlphaFoldDB" id="A0A2P8CDS3"/>
<evidence type="ECO:0000313" key="2">
    <source>
        <dbReference type="EMBL" id="PSK83072.1"/>
    </source>
</evidence>
<sequence length="218" mass="24701">MIEIALSGLKNNVLFTLCKRIYELILSVKTEEMGIDFYFGRFEEAYAEYKAAMEKSVLSAAEIAEKDSFRDRIWSALRIHVKNYLRHPLLGAKATPILNEIDKYGKQVVKQSYEAESAIIHNLTETLESGFTDDLAAMHADEWLSLLKDANTDFETTLRAYNAQKSNADEVDAATSVRPRLEEALRKLLTFLPMQAEVTGNSGLNELVKQLEVEVSRF</sequence>